<sequence length="300" mass="34075">MTYGVFSKFENSEDQVFIPSEEYKEFKFKNSSNTSSKLLNATHLIDEKEKLRYANMVRKTVDMLKESTVQKVVLSRVESFTKRSSDLEILEALLNEYPAANCYFFHHPKVGKWMGATPEILAVIKGENLQTMSLAGTAVFNPNQDHVWGEKEIEEQKLVTDFIVENLKAKGVSHIKKSLVQTAQAGTLVHLKTDINALIDPSRKEDYIEALHPTPAVCGLPRDAAQKFIKDNEGYDRSFYTGYLGIVEEREASYYVNLRCMQLLDDEAYLYVGGGITAKSDPILEYEETVQKLFTMKSLL</sequence>
<dbReference type="InterPro" id="IPR015890">
    <property type="entry name" value="Chorismate_C"/>
</dbReference>
<dbReference type="PANTHER" id="PTHR42839">
    <property type="entry name" value="ISOCHORISMATE SYNTHASE ENTC"/>
    <property type="match status" value="1"/>
</dbReference>
<dbReference type="Pfam" id="PF00425">
    <property type="entry name" value="Chorismate_bind"/>
    <property type="match status" value="1"/>
</dbReference>
<keyword evidence="3" id="KW-1185">Reference proteome</keyword>
<evidence type="ECO:0000313" key="2">
    <source>
        <dbReference type="EMBL" id="PZX38259.1"/>
    </source>
</evidence>
<reference evidence="2 3" key="1">
    <citation type="submission" date="2018-06" db="EMBL/GenBank/DDBJ databases">
        <title>Genomic Encyclopedia of Archaeal and Bacterial Type Strains, Phase II (KMG-II): from individual species to whole genera.</title>
        <authorList>
            <person name="Goeker M."/>
        </authorList>
    </citation>
    <scope>NUCLEOTIDE SEQUENCE [LARGE SCALE GENOMIC DNA]</scope>
    <source>
        <strain evidence="2 3">DSM 17205</strain>
    </source>
</reference>
<dbReference type="Proteomes" id="UP000248584">
    <property type="component" value="Unassembled WGS sequence"/>
</dbReference>
<dbReference type="PANTHER" id="PTHR42839:SF2">
    <property type="entry name" value="ISOCHORISMATE SYNTHASE ENTC"/>
    <property type="match status" value="1"/>
</dbReference>
<feature type="domain" description="Chorismate-utilising enzyme C-terminal" evidence="1">
    <location>
        <begin position="51"/>
        <end position="292"/>
    </location>
</feature>
<comment type="caution">
    <text evidence="2">The sequence shown here is derived from an EMBL/GenBank/DDBJ whole genome shotgun (WGS) entry which is preliminary data.</text>
</comment>
<protein>
    <submittedName>
        <fullName evidence="2">Isochorismate synthase</fullName>
    </submittedName>
</protein>
<proteinExistence type="predicted"/>
<organism evidence="2 3">
    <name type="scientific">Nonlabens dokdonensis</name>
    <dbReference type="NCBI Taxonomy" id="328515"/>
    <lineage>
        <taxon>Bacteria</taxon>
        <taxon>Pseudomonadati</taxon>
        <taxon>Bacteroidota</taxon>
        <taxon>Flavobacteriia</taxon>
        <taxon>Flavobacteriales</taxon>
        <taxon>Flavobacteriaceae</taxon>
        <taxon>Nonlabens</taxon>
    </lineage>
</organism>
<dbReference type="SUPFAM" id="SSF56322">
    <property type="entry name" value="ADC synthase"/>
    <property type="match status" value="1"/>
</dbReference>
<accession>A0ABX5PWA6</accession>
<dbReference type="InterPro" id="IPR005801">
    <property type="entry name" value="ADC_synthase"/>
</dbReference>
<evidence type="ECO:0000313" key="3">
    <source>
        <dbReference type="Proteomes" id="UP000248584"/>
    </source>
</evidence>
<evidence type="ECO:0000259" key="1">
    <source>
        <dbReference type="Pfam" id="PF00425"/>
    </source>
</evidence>
<name>A0ABX5PWA6_9FLAO</name>
<gene>
    <name evidence="2" type="ORF">LX97_02840</name>
</gene>
<dbReference type="Gene3D" id="3.60.120.10">
    <property type="entry name" value="Anthranilate synthase"/>
    <property type="match status" value="1"/>
</dbReference>
<dbReference type="EMBL" id="QKZR01000005">
    <property type="protein sequence ID" value="PZX38259.1"/>
    <property type="molecule type" value="Genomic_DNA"/>
</dbReference>